<feature type="transmembrane region" description="Helical" evidence="5">
    <location>
        <begin position="96"/>
        <end position="114"/>
    </location>
</feature>
<keyword evidence="2 5" id="KW-0812">Transmembrane</keyword>
<dbReference type="CDD" id="cd17393">
    <property type="entry name" value="MFS_MosC_like"/>
    <property type="match status" value="1"/>
</dbReference>
<evidence type="ECO:0000256" key="4">
    <source>
        <dbReference type="ARBA" id="ARBA00023136"/>
    </source>
</evidence>
<feature type="transmembrane region" description="Helical" evidence="5">
    <location>
        <begin position="186"/>
        <end position="205"/>
    </location>
</feature>
<comment type="caution">
    <text evidence="6">The sequence shown here is derived from an EMBL/GenBank/DDBJ whole genome shotgun (WGS) entry which is preliminary data.</text>
</comment>
<accession>A0AB37UBM1</accession>
<comment type="subcellular location">
    <subcellularLocation>
        <location evidence="1">Membrane</location>
        <topology evidence="1">Multi-pass membrane protein</topology>
    </subcellularLocation>
</comment>
<feature type="transmembrane region" description="Helical" evidence="5">
    <location>
        <begin position="120"/>
        <end position="145"/>
    </location>
</feature>
<evidence type="ECO:0000256" key="1">
    <source>
        <dbReference type="ARBA" id="ARBA00004141"/>
    </source>
</evidence>
<dbReference type="PANTHER" id="PTHR23514">
    <property type="entry name" value="BYPASS OF STOP CODON PROTEIN 6"/>
    <property type="match status" value="1"/>
</dbReference>
<dbReference type="InterPro" id="IPR051788">
    <property type="entry name" value="MFS_Transporter"/>
</dbReference>
<organism evidence="6 7">
    <name type="scientific">Chroococcidiopsis cubana SAG 39.79</name>
    <dbReference type="NCBI Taxonomy" id="388085"/>
    <lineage>
        <taxon>Bacteria</taxon>
        <taxon>Bacillati</taxon>
        <taxon>Cyanobacteriota</taxon>
        <taxon>Cyanophyceae</taxon>
        <taxon>Chroococcidiopsidales</taxon>
        <taxon>Chroococcidiopsidaceae</taxon>
        <taxon>Chroococcidiopsis</taxon>
    </lineage>
</organism>
<gene>
    <name evidence="6" type="ORF">DSM107010_57380</name>
</gene>
<evidence type="ECO:0000256" key="5">
    <source>
        <dbReference type="SAM" id="Phobius"/>
    </source>
</evidence>
<dbReference type="Gene3D" id="1.20.1250.20">
    <property type="entry name" value="MFS general substrate transporter like domains"/>
    <property type="match status" value="2"/>
</dbReference>
<reference evidence="6 7" key="1">
    <citation type="journal article" date="2019" name="Genome Biol. Evol.">
        <title>Day and night: Metabolic profiles and evolutionary relationships of six axenic non-marine cyanobacteria.</title>
        <authorList>
            <person name="Will S.E."/>
            <person name="Henke P."/>
            <person name="Boedeker C."/>
            <person name="Huang S."/>
            <person name="Brinkmann H."/>
            <person name="Rohde M."/>
            <person name="Jarek M."/>
            <person name="Friedl T."/>
            <person name="Seufert S."/>
            <person name="Schumacher M."/>
            <person name="Overmann J."/>
            <person name="Neumann-Schaal M."/>
            <person name="Petersen J."/>
        </authorList>
    </citation>
    <scope>NUCLEOTIDE SEQUENCE [LARGE SCALE GENOMIC DNA]</scope>
    <source>
        <strain evidence="6 7">SAG 39.79</strain>
    </source>
</reference>
<evidence type="ECO:0000256" key="2">
    <source>
        <dbReference type="ARBA" id="ARBA00022692"/>
    </source>
</evidence>
<feature type="transmembrane region" description="Helical" evidence="5">
    <location>
        <begin position="315"/>
        <end position="337"/>
    </location>
</feature>
<keyword evidence="7" id="KW-1185">Reference proteome</keyword>
<feature type="transmembrane region" description="Helical" evidence="5">
    <location>
        <begin position="259"/>
        <end position="279"/>
    </location>
</feature>
<keyword evidence="3 5" id="KW-1133">Transmembrane helix</keyword>
<feature type="transmembrane region" description="Helical" evidence="5">
    <location>
        <begin position="225"/>
        <end position="247"/>
    </location>
</feature>
<protein>
    <submittedName>
        <fullName evidence="6">MFS transporter</fullName>
    </submittedName>
</protein>
<dbReference type="AlphaFoldDB" id="A0AB37UBM1"/>
<dbReference type="Proteomes" id="UP000282574">
    <property type="component" value="Unassembled WGS sequence"/>
</dbReference>
<dbReference type="InterPro" id="IPR036259">
    <property type="entry name" value="MFS_trans_sf"/>
</dbReference>
<feature type="transmembrane region" description="Helical" evidence="5">
    <location>
        <begin position="157"/>
        <end position="180"/>
    </location>
</feature>
<evidence type="ECO:0000313" key="7">
    <source>
        <dbReference type="Proteomes" id="UP000282574"/>
    </source>
</evidence>
<dbReference type="Pfam" id="PF07690">
    <property type="entry name" value="MFS_1"/>
    <property type="match status" value="1"/>
</dbReference>
<dbReference type="PANTHER" id="PTHR23514:SF13">
    <property type="entry name" value="INNER MEMBRANE PROTEIN YBJJ"/>
    <property type="match status" value="1"/>
</dbReference>
<evidence type="ECO:0000256" key="3">
    <source>
        <dbReference type="ARBA" id="ARBA00022989"/>
    </source>
</evidence>
<evidence type="ECO:0000313" key="6">
    <source>
        <dbReference type="EMBL" id="RUT04558.1"/>
    </source>
</evidence>
<dbReference type="GO" id="GO:0016020">
    <property type="term" value="C:membrane"/>
    <property type="evidence" value="ECO:0007669"/>
    <property type="project" value="UniProtKB-SubCell"/>
</dbReference>
<dbReference type="GO" id="GO:0022857">
    <property type="term" value="F:transmembrane transporter activity"/>
    <property type="evidence" value="ECO:0007669"/>
    <property type="project" value="InterPro"/>
</dbReference>
<feature type="transmembrane region" description="Helical" evidence="5">
    <location>
        <begin position="66"/>
        <end position="89"/>
    </location>
</feature>
<dbReference type="RefSeq" id="WP_106167637.1">
    <property type="nucleotide sequence ID" value="NZ_JAVKZF010000004.1"/>
</dbReference>
<dbReference type="EMBL" id="RSCK01000084">
    <property type="protein sequence ID" value="RUT04558.1"/>
    <property type="molecule type" value="Genomic_DNA"/>
</dbReference>
<sequence length="422" mass="43514">MVITIPRGLTRQLPRGLTRQPRQKSVLRTARFAIAAMFFINGAVSGNWVARIPAIQQKLALSNSDFAAALLGMPIGMLLVTPIAGWLIARVGSRPIIKIATLVYCLVLFLVALAPQQSSLAIALVLFGAINGIACLAMNAQGLAIQQRYNRPLMASFHGMASVGNLVGAAVGGVAASLGVAPVPHLLGAALLLGIVAILKSRRLLPSVVVSISQAPVFAFPQRSLVGLGIVAFCGLLAEGAMANWSANYLLHVLDTGPGLAAQGYAAFSLAMACGRFTGDRSTQYFGPVRMVCFGGTLAAIGLMLSLVVSQPIVAIFGFACCGIGLSSIAPLVFSAAERTPGIAPGMGLAAVATIGYFGACSSSLLGFATDWLTLRGALGLVVVSSATIAVLAPTVKFCSKIEGDGVNFHPKIGSTNLETIR</sequence>
<proteinExistence type="predicted"/>
<feature type="transmembrane region" description="Helical" evidence="5">
    <location>
        <begin position="32"/>
        <end position="54"/>
    </location>
</feature>
<keyword evidence="4 5" id="KW-0472">Membrane</keyword>
<feature type="transmembrane region" description="Helical" evidence="5">
    <location>
        <begin position="349"/>
        <end position="369"/>
    </location>
</feature>
<name>A0AB37UBM1_9CYAN</name>
<dbReference type="InterPro" id="IPR011701">
    <property type="entry name" value="MFS"/>
</dbReference>
<feature type="transmembrane region" description="Helical" evidence="5">
    <location>
        <begin position="375"/>
        <end position="393"/>
    </location>
</feature>
<dbReference type="SUPFAM" id="SSF103473">
    <property type="entry name" value="MFS general substrate transporter"/>
    <property type="match status" value="1"/>
</dbReference>
<feature type="transmembrane region" description="Helical" evidence="5">
    <location>
        <begin position="291"/>
        <end position="309"/>
    </location>
</feature>